<organism evidence="1 2">
    <name type="scientific">Paraferrimonas haliotis</name>
    <dbReference type="NCBI Taxonomy" id="2013866"/>
    <lineage>
        <taxon>Bacteria</taxon>
        <taxon>Pseudomonadati</taxon>
        <taxon>Pseudomonadota</taxon>
        <taxon>Gammaproteobacteria</taxon>
        <taxon>Alteromonadales</taxon>
        <taxon>Ferrimonadaceae</taxon>
        <taxon>Paraferrimonas</taxon>
    </lineage>
</organism>
<dbReference type="Proteomes" id="UP001157439">
    <property type="component" value="Unassembled WGS sequence"/>
</dbReference>
<name>A0AA37TUJ4_9GAMM</name>
<accession>A0AA37TUJ4</accession>
<sequence>MYTETLAFTDNHGLAFEAAIVGLAYVSKNDVTTNLTQYDEIQDDVVRLDDQRYEMEYQVQYWVNVEAKNSRAIPLIYVDGNRNSTFTLTYDADDVRDAQNIALDHFKTNILRLGS</sequence>
<proteinExistence type="predicted"/>
<dbReference type="AlphaFoldDB" id="A0AA37TUJ4"/>
<protein>
    <submittedName>
        <fullName evidence="1">Uncharacterized protein</fullName>
    </submittedName>
</protein>
<evidence type="ECO:0000313" key="2">
    <source>
        <dbReference type="Proteomes" id="UP001157439"/>
    </source>
</evidence>
<evidence type="ECO:0000313" key="1">
    <source>
        <dbReference type="EMBL" id="GLS83214.1"/>
    </source>
</evidence>
<keyword evidence="2" id="KW-1185">Reference proteome</keyword>
<reference evidence="1 2" key="1">
    <citation type="journal article" date="2014" name="Int. J. Syst. Evol. Microbiol.">
        <title>Complete genome sequence of Corynebacterium casei LMG S-19264T (=DSM 44701T), isolated from a smear-ripened cheese.</title>
        <authorList>
            <consortium name="US DOE Joint Genome Institute (JGI-PGF)"/>
            <person name="Walter F."/>
            <person name="Albersmeier A."/>
            <person name="Kalinowski J."/>
            <person name="Ruckert C."/>
        </authorList>
    </citation>
    <scope>NUCLEOTIDE SEQUENCE [LARGE SCALE GENOMIC DNA]</scope>
    <source>
        <strain evidence="1 2">NBRC 112785</strain>
    </source>
</reference>
<gene>
    <name evidence="1" type="ORF">GCM10007894_11910</name>
</gene>
<dbReference type="RefSeq" id="WP_095499890.1">
    <property type="nucleotide sequence ID" value="NZ_BSPO01000002.1"/>
</dbReference>
<dbReference type="EMBL" id="BSPO01000002">
    <property type="protein sequence ID" value="GLS83214.1"/>
    <property type="molecule type" value="Genomic_DNA"/>
</dbReference>
<comment type="caution">
    <text evidence="1">The sequence shown here is derived from an EMBL/GenBank/DDBJ whole genome shotgun (WGS) entry which is preliminary data.</text>
</comment>